<dbReference type="PANTHER" id="PTHR42891">
    <property type="entry name" value="D-GLYCERO-BETA-D-MANNO-HEPTOSE-1,7-BISPHOSPHATE 7-PHOSPHATASE"/>
    <property type="match status" value="1"/>
</dbReference>
<proteinExistence type="predicted"/>
<dbReference type="InterPro" id="IPR004446">
    <property type="entry name" value="Heptose_bisP_phosphatase"/>
</dbReference>
<dbReference type="InterPro" id="IPR023214">
    <property type="entry name" value="HAD_sf"/>
</dbReference>
<dbReference type="SUPFAM" id="SSF53448">
    <property type="entry name" value="Nucleotide-diphospho-sugar transferases"/>
    <property type="match status" value="1"/>
</dbReference>
<dbReference type="InterPro" id="IPR006549">
    <property type="entry name" value="HAD-SF_hydro_IIIA"/>
</dbReference>
<dbReference type="InterPro" id="IPR005835">
    <property type="entry name" value="NTP_transferase_dom"/>
</dbReference>
<sequence>MDGTPFLQMLMQEITRYGIDRFLLLAAYKSEQFQDFAGQVAQALGRFVTVEVSIEPDQAGTGGALFHARERLDDAFYLFNGDTLLDVPLDALARKLADSRNIGCLALRYVPDASRYGVVDVDADRIVRFGRASLPGEAAWINGGVAAFRRSFVDRLQPRGAFEVQALPDLANEGALAAVKAQGFFIDIGVPADFERGQIEIPNYRRRPAVFFDKNGVVNLDHGHVGQVERFEWVPGAREAIALVNSKGFYAFLVTNQASIAKGLYSEADHHALSRHMRAGLSQSGAWFDDERHCPCHLDGVDPAYRKASDWRKLEPGMLLDLMRFWPVDKVRSVMIGDRDSDMKAAAAAGIAGRQFTGEGPLDEFVSGVLDDLLGRGGA</sequence>
<feature type="domain" description="Nucleotidyl transferase" evidence="1">
    <location>
        <begin position="4"/>
        <end position="129"/>
    </location>
</feature>
<reference evidence="2 3" key="1">
    <citation type="submission" date="2017-02" db="EMBL/GenBank/DDBJ databases">
        <authorList>
            <person name="Peterson S.W."/>
        </authorList>
    </citation>
    <scope>NUCLEOTIDE SEQUENCE [LARGE SCALE GENOMIC DNA]</scope>
    <source>
        <strain evidence="2 3">3F5N</strain>
    </source>
</reference>
<dbReference type="Gene3D" id="3.90.550.10">
    <property type="entry name" value="Spore Coat Polysaccharide Biosynthesis Protein SpsA, Chain A"/>
    <property type="match status" value="1"/>
</dbReference>
<dbReference type="PANTHER" id="PTHR42891:SF1">
    <property type="entry name" value="D-GLYCERO-BETA-D-MANNO-HEPTOSE-1,7-BISPHOSPHATE 7-PHOSPHATASE"/>
    <property type="match status" value="1"/>
</dbReference>
<dbReference type="Pfam" id="PF13242">
    <property type="entry name" value="Hydrolase_like"/>
    <property type="match status" value="1"/>
</dbReference>
<dbReference type="AlphaFoldDB" id="A0A1R4GD54"/>
<dbReference type="NCBIfam" id="TIGR01662">
    <property type="entry name" value="HAD-SF-IIIA"/>
    <property type="match status" value="1"/>
</dbReference>
<gene>
    <name evidence="2" type="ORF">FM111_11580</name>
</gene>
<accession>A0A1R4GD54</accession>
<evidence type="ECO:0000259" key="1">
    <source>
        <dbReference type="Pfam" id="PF00483"/>
    </source>
</evidence>
<dbReference type="InterPro" id="IPR036412">
    <property type="entry name" value="HAD-like_sf"/>
</dbReference>
<name>A0A1R4GD54_BREDI</name>
<evidence type="ECO:0000313" key="2">
    <source>
        <dbReference type="EMBL" id="SJM65902.1"/>
    </source>
</evidence>
<dbReference type="GO" id="GO:0005975">
    <property type="term" value="P:carbohydrate metabolic process"/>
    <property type="evidence" value="ECO:0007669"/>
    <property type="project" value="InterPro"/>
</dbReference>
<dbReference type="Pfam" id="PF00483">
    <property type="entry name" value="NTP_transferase"/>
    <property type="match status" value="1"/>
</dbReference>
<evidence type="ECO:0000313" key="3">
    <source>
        <dbReference type="Proteomes" id="UP000195766"/>
    </source>
</evidence>
<dbReference type="EC" id="3.1.1.-" evidence="2"/>
<dbReference type="GO" id="GO:0016791">
    <property type="term" value="F:phosphatase activity"/>
    <property type="evidence" value="ECO:0007669"/>
    <property type="project" value="InterPro"/>
</dbReference>
<dbReference type="SUPFAM" id="SSF56784">
    <property type="entry name" value="HAD-like"/>
    <property type="match status" value="1"/>
</dbReference>
<protein>
    <submittedName>
        <fullName evidence="2">D-glycero-D-manno-heptose 1,7-bisphosphate phosphatase</fullName>
        <ecNumber evidence="2">3.1.1.-</ecNumber>
    </submittedName>
</protein>
<organism evidence="2 3">
    <name type="scientific">Brevundimonas diminuta 3F5N</name>
    <dbReference type="NCBI Taxonomy" id="1255603"/>
    <lineage>
        <taxon>Bacteria</taxon>
        <taxon>Pseudomonadati</taxon>
        <taxon>Pseudomonadota</taxon>
        <taxon>Alphaproteobacteria</taxon>
        <taxon>Caulobacterales</taxon>
        <taxon>Caulobacteraceae</taxon>
        <taxon>Brevundimonas</taxon>
    </lineage>
</organism>
<dbReference type="InterPro" id="IPR029044">
    <property type="entry name" value="Nucleotide-diphossugar_trans"/>
</dbReference>
<dbReference type="Proteomes" id="UP000195766">
    <property type="component" value="Unassembled WGS sequence"/>
</dbReference>
<keyword evidence="2" id="KW-0378">Hydrolase</keyword>
<dbReference type="EMBL" id="FUIE01000060">
    <property type="protein sequence ID" value="SJM65902.1"/>
    <property type="molecule type" value="Genomic_DNA"/>
</dbReference>
<dbReference type="Gene3D" id="3.40.50.1000">
    <property type="entry name" value="HAD superfamily/HAD-like"/>
    <property type="match status" value="1"/>
</dbReference>